<comment type="caution">
    <text evidence="4">The sequence shown here is derived from an EMBL/GenBank/DDBJ whole genome shotgun (WGS) entry which is preliminary data.</text>
</comment>
<feature type="compositionally biased region" description="Polar residues" evidence="2">
    <location>
        <begin position="319"/>
        <end position="338"/>
    </location>
</feature>
<dbReference type="InterPro" id="IPR003010">
    <property type="entry name" value="C-N_Hydrolase"/>
</dbReference>
<keyword evidence="1" id="KW-0378">Hydrolase</keyword>
<dbReference type="SUPFAM" id="SSF56317">
    <property type="entry name" value="Carbon-nitrogen hydrolase"/>
    <property type="match status" value="1"/>
</dbReference>
<proteinExistence type="predicted"/>
<accession>A0A9P8M446</accession>
<dbReference type="Pfam" id="PF00795">
    <property type="entry name" value="CN_hydrolase"/>
    <property type="match status" value="1"/>
</dbReference>
<dbReference type="GO" id="GO:0016811">
    <property type="term" value="F:hydrolase activity, acting on carbon-nitrogen (but not peptide) bonds, in linear amides"/>
    <property type="evidence" value="ECO:0007669"/>
    <property type="project" value="InterPro"/>
</dbReference>
<dbReference type="PANTHER" id="PTHR23088">
    <property type="entry name" value="NITRILASE-RELATED"/>
    <property type="match status" value="1"/>
</dbReference>
<gene>
    <name evidence="4" type="ORF">MHUMG1_08864</name>
</gene>
<dbReference type="Proteomes" id="UP000764110">
    <property type="component" value="Unassembled WGS sequence"/>
</dbReference>
<reference evidence="4 5" key="1">
    <citation type="submission" date="2020-07" db="EMBL/GenBank/DDBJ databases">
        <title>Metarhizium humberi genome.</title>
        <authorList>
            <person name="Lysoe E."/>
        </authorList>
    </citation>
    <scope>NUCLEOTIDE SEQUENCE [LARGE SCALE GENOMIC DNA]</scope>
    <source>
        <strain evidence="4 5">ESALQ1638</strain>
    </source>
</reference>
<dbReference type="InterPro" id="IPR045254">
    <property type="entry name" value="Nit1/2_C-N_Hydrolase"/>
</dbReference>
<protein>
    <recommendedName>
        <fullName evidence="3">CN hydrolase domain-containing protein</fullName>
    </recommendedName>
</protein>
<dbReference type="AlphaFoldDB" id="A0A9P8M446"/>
<dbReference type="PROSITE" id="PS50263">
    <property type="entry name" value="CN_HYDROLASE"/>
    <property type="match status" value="1"/>
</dbReference>
<evidence type="ECO:0000256" key="2">
    <source>
        <dbReference type="SAM" id="MobiDB-lite"/>
    </source>
</evidence>
<dbReference type="InterPro" id="IPR036526">
    <property type="entry name" value="C-N_Hydrolase_sf"/>
</dbReference>
<evidence type="ECO:0000313" key="5">
    <source>
        <dbReference type="Proteomes" id="UP000764110"/>
    </source>
</evidence>
<evidence type="ECO:0000256" key="1">
    <source>
        <dbReference type="ARBA" id="ARBA00022801"/>
    </source>
</evidence>
<dbReference type="CDD" id="cd07572">
    <property type="entry name" value="nit"/>
    <property type="match status" value="1"/>
</dbReference>
<evidence type="ECO:0000259" key="3">
    <source>
        <dbReference type="PROSITE" id="PS50263"/>
    </source>
</evidence>
<feature type="domain" description="CN hydrolase" evidence="3">
    <location>
        <begin position="34"/>
        <end position="303"/>
    </location>
</feature>
<keyword evidence="5" id="KW-1185">Reference proteome</keyword>
<dbReference type="EMBL" id="JACEFI010000021">
    <property type="protein sequence ID" value="KAH0593407.1"/>
    <property type="molecule type" value="Genomic_DNA"/>
</dbReference>
<evidence type="ECO:0000313" key="4">
    <source>
        <dbReference type="EMBL" id="KAH0593407.1"/>
    </source>
</evidence>
<sequence length="382" mass="40987">MVDLFVGSMSGRIWTSHNPSTTCHLALRSDHDAMAIAAVGQICSTASMKANLDQCVRLVSKAAIGGAKVLFLPEASDYIAHNAQESLALAQPQSTSPFVQGLCAAAKSHSVAIHIGVHEPLPQQPTSKLLNRALYISPAGDVVDAASYDKLHVFDYASLRESDTVQPGSGLTAPFDSPVGRIGSLICFDVRFAEPAVALAQPGSGSPWYRRPAQVLTYPSAFTLRTGRAHWEALLRGRAIETQSWVVAAAQVGRHNDKRASYGRSLVVDPWGEVRLRLGGTRNDEGEAEDGAVEEIGFVDMDMALWETVRREMPLKRSPGSNPAAQTGTNNSDLSTYTAAPCPRMNRLHARSNHQNTTSQSFVTSIPSRDTTAAQLAPTTSV</sequence>
<dbReference type="Gene3D" id="3.60.110.10">
    <property type="entry name" value="Carbon-nitrogen hydrolase"/>
    <property type="match status" value="1"/>
</dbReference>
<feature type="compositionally biased region" description="Polar residues" evidence="2">
    <location>
        <begin position="353"/>
        <end position="382"/>
    </location>
</feature>
<name>A0A9P8M446_9HYPO</name>
<organism evidence="4 5">
    <name type="scientific">Metarhizium humberi</name>
    <dbReference type="NCBI Taxonomy" id="2596975"/>
    <lineage>
        <taxon>Eukaryota</taxon>
        <taxon>Fungi</taxon>
        <taxon>Dikarya</taxon>
        <taxon>Ascomycota</taxon>
        <taxon>Pezizomycotina</taxon>
        <taxon>Sordariomycetes</taxon>
        <taxon>Hypocreomycetidae</taxon>
        <taxon>Hypocreales</taxon>
        <taxon>Clavicipitaceae</taxon>
        <taxon>Metarhizium</taxon>
    </lineage>
</organism>
<feature type="region of interest" description="Disordered" evidence="2">
    <location>
        <begin position="314"/>
        <end position="382"/>
    </location>
</feature>
<dbReference type="PANTHER" id="PTHR23088:SF27">
    <property type="entry name" value="DEAMINATED GLUTATHIONE AMIDASE"/>
    <property type="match status" value="1"/>
</dbReference>